<sequence length="132" mass="14973">MGFFYFQKEVQGCEFSTSYVSPKTVGSCVVCSNRVWYWLGSCTRCWDLVLVSSTALLYLVSVIRLYGQDLDIIAIFMLNYASLTWSCVRHSMEPWYSDSVTSCPPSKSTPFSSIFASGDVHVNWASQHEFET</sequence>
<dbReference type="EMBL" id="CM000780">
    <property type="protein sequence ID" value="AQK50256.1"/>
    <property type="molecule type" value="Genomic_DNA"/>
</dbReference>
<accession>A0A1D6PUF7</accession>
<dbReference type="AlphaFoldDB" id="A0A1D6PUF7"/>
<organism evidence="1">
    <name type="scientific">Zea mays</name>
    <name type="common">Maize</name>
    <dbReference type="NCBI Taxonomy" id="4577"/>
    <lineage>
        <taxon>Eukaryota</taxon>
        <taxon>Viridiplantae</taxon>
        <taxon>Streptophyta</taxon>
        <taxon>Embryophyta</taxon>
        <taxon>Tracheophyta</taxon>
        <taxon>Spermatophyta</taxon>
        <taxon>Magnoliopsida</taxon>
        <taxon>Liliopsida</taxon>
        <taxon>Poales</taxon>
        <taxon>Poaceae</taxon>
        <taxon>PACMAD clade</taxon>
        <taxon>Panicoideae</taxon>
        <taxon>Andropogonodae</taxon>
        <taxon>Andropogoneae</taxon>
        <taxon>Tripsacinae</taxon>
        <taxon>Zea</taxon>
    </lineage>
</organism>
<proteinExistence type="predicted"/>
<dbReference type="eggNOG" id="KOG4197">
    <property type="taxonomic scope" value="Eukaryota"/>
</dbReference>
<evidence type="ECO:0000313" key="1">
    <source>
        <dbReference type="EMBL" id="AQK50291.1"/>
    </source>
</evidence>
<dbReference type="eggNOG" id="KOG0894">
    <property type="taxonomic scope" value="Eukaryota"/>
</dbReference>
<dbReference type="EMBL" id="CM000780">
    <property type="protein sequence ID" value="AQK50283.1"/>
    <property type="molecule type" value="Genomic_DNA"/>
</dbReference>
<reference evidence="1" key="1">
    <citation type="submission" date="2015-12" db="EMBL/GenBank/DDBJ databases">
        <title>Update maize B73 reference genome by single molecule sequencing technologies.</title>
        <authorList>
            <consortium name="Maize Genome Sequencing Project"/>
            <person name="Ware D."/>
        </authorList>
    </citation>
    <scope>NUCLEOTIDE SEQUENCE</scope>
    <source>
        <tissue evidence="1">Seedling</tissue>
    </source>
</reference>
<dbReference type="EMBL" id="CM000780">
    <property type="protein sequence ID" value="AQK50291.1"/>
    <property type="molecule type" value="Genomic_DNA"/>
</dbReference>
<protein>
    <submittedName>
        <fullName evidence="1">Calmodulin-binding transcription activator 2</fullName>
    </submittedName>
</protein>
<name>A0A1D6PUF7_MAIZE</name>
<gene>
    <name evidence="1" type="ORF">ZEAMMB73_Zm00001d049403</name>
</gene>